<dbReference type="InterPro" id="IPR003660">
    <property type="entry name" value="HAMP_dom"/>
</dbReference>
<feature type="domain" description="Methyl-accepting transducer" evidence="12">
    <location>
        <begin position="391"/>
        <end position="641"/>
    </location>
</feature>
<keyword evidence="2" id="KW-1003">Cell membrane</keyword>
<dbReference type="InterPro" id="IPR033479">
    <property type="entry name" value="dCache_1"/>
</dbReference>
<dbReference type="HOGENOM" id="CLU_000445_107_19_9"/>
<dbReference type="PROSITE" id="PS50885">
    <property type="entry name" value="HAMP"/>
    <property type="match status" value="1"/>
</dbReference>
<keyword evidence="6 10" id="KW-0472">Membrane</keyword>
<dbReference type="Gene3D" id="3.30.450.20">
    <property type="entry name" value="PAS domain"/>
    <property type="match status" value="1"/>
</dbReference>
<evidence type="ECO:0000256" key="1">
    <source>
        <dbReference type="ARBA" id="ARBA00004651"/>
    </source>
</evidence>
<gene>
    <name evidence="14" type="ordered locus">KNP414_01485</name>
</gene>
<evidence type="ECO:0000259" key="12">
    <source>
        <dbReference type="PROSITE" id="PS50111"/>
    </source>
</evidence>
<dbReference type="SUPFAM" id="SSF103190">
    <property type="entry name" value="Sensory domain-like"/>
    <property type="match status" value="1"/>
</dbReference>
<dbReference type="GO" id="GO:0006793">
    <property type="term" value="P:phosphorus metabolic process"/>
    <property type="evidence" value="ECO:0007669"/>
    <property type="project" value="UniProtKB-ARBA"/>
</dbReference>
<dbReference type="PROSITE" id="PS50035">
    <property type="entry name" value="PLD"/>
    <property type="match status" value="1"/>
</dbReference>
<dbReference type="PANTHER" id="PTHR32089:SF112">
    <property type="entry name" value="LYSOZYME-LIKE PROTEIN-RELATED"/>
    <property type="match status" value="1"/>
</dbReference>
<evidence type="ECO:0000259" key="11">
    <source>
        <dbReference type="PROSITE" id="PS50035"/>
    </source>
</evidence>
<proteinExistence type="inferred from homology"/>
<evidence type="ECO:0000256" key="10">
    <source>
        <dbReference type="SAM" id="Phobius"/>
    </source>
</evidence>
<evidence type="ECO:0000256" key="6">
    <source>
        <dbReference type="ARBA" id="ARBA00023136"/>
    </source>
</evidence>
<evidence type="ECO:0000313" key="15">
    <source>
        <dbReference type="Proteomes" id="UP000006620"/>
    </source>
</evidence>
<dbReference type="EMBL" id="CP002869">
    <property type="protein sequence ID" value="AEI40049.1"/>
    <property type="molecule type" value="Genomic_DNA"/>
</dbReference>
<keyword evidence="3" id="KW-0145">Chemotaxis</keyword>
<organism evidence="14 15">
    <name type="scientific">Paenibacillus mucilaginosus (strain KNP414)</name>
    <dbReference type="NCBI Taxonomy" id="1036673"/>
    <lineage>
        <taxon>Bacteria</taxon>
        <taxon>Bacillati</taxon>
        <taxon>Bacillota</taxon>
        <taxon>Bacilli</taxon>
        <taxon>Bacillales</taxon>
        <taxon>Paenibacillaceae</taxon>
        <taxon>Paenibacillus</taxon>
    </lineage>
</organism>
<evidence type="ECO:0000256" key="5">
    <source>
        <dbReference type="ARBA" id="ARBA00022989"/>
    </source>
</evidence>
<keyword evidence="5 10" id="KW-1133">Transmembrane helix</keyword>
<comment type="subcellular location">
    <subcellularLocation>
        <location evidence="1">Cell membrane</location>
        <topology evidence="1">Multi-pass membrane protein</topology>
    </subcellularLocation>
</comment>
<dbReference type="Pfam" id="PF00672">
    <property type="entry name" value="HAMP"/>
    <property type="match status" value="1"/>
</dbReference>
<sequence>MSLQKRLPLIIIGLVILSLVISSALTYIYGGNLIVAESKGKLSANSNRIGETVYSLVQGEITHAELLAKNSLFQELLQLRDRTPSDAEFFTPQNELMVKAHKVLRSSIASLKDHEKLFVVDRNGVLVAGSAEKDETGALKIPDRPYFVEAMKGKLSVSDVLISKSKQEQIVVFAVPVKDDAGNVIGVIGNSVYAAYFSKHLAGLDLGNNALVYIMERGGSYMAHSHDPALVKTKPEQQLLLDIAAAPASEQLTYGEEEIASGSGTAFLGHTKIPVTNWTVMVQNDYTDIRKPLGSLYTKLAVVSLAVLVLTSVVGFVLSRRVTRPVVELTSVFRELAAGNLAVQAKGDYQGEMKVLADSINAMVDNNRELLSNMNRSIEVLNDSTKELEHTSRQTARVFGDTSATSSEIARAMESQSHETEHIVGRFTDVGDKINAVSRMAESVKERANGIIDVFRQNKNVIEQLIATNDKNEVEVGNISSLTGKLEESSKSIGAITGAIADIANQTNLLALNASIEAARAGEHGRGFAVVADEIRKLAEQSSRQSAEIDSIIQRTLGYVQENNASVRQINDIAVQQDAFVRQTQEAFATIFNHVQDIAKHIEEMAGAVGGIQQAKVEVLDSAQSLSASGEEVSASVQEVTATMQEQAVMVQQLTGMVEAIDSLSKELAQAASRFKLNG</sequence>
<dbReference type="KEGG" id="pms:KNP414_01485"/>
<dbReference type="SMART" id="SM00304">
    <property type="entry name" value="HAMP"/>
    <property type="match status" value="1"/>
</dbReference>
<dbReference type="Gene3D" id="1.10.287.950">
    <property type="entry name" value="Methyl-accepting chemotaxis protein"/>
    <property type="match status" value="1"/>
</dbReference>
<dbReference type="PROSITE" id="PS50111">
    <property type="entry name" value="CHEMOTAXIS_TRANSDUC_2"/>
    <property type="match status" value="1"/>
</dbReference>
<dbReference type="SMART" id="SM00283">
    <property type="entry name" value="MA"/>
    <property type="match status" value="1"/>
</dbReference>
<dbReference type="RefSeq" id="WP_013915211.1">
    <property type="nucleotide sequence ID" value="NC_015690.1"/>
</dbReference>
<evidence type="ECO:0000256" key="3">
    <source>
        <dbReference type="ARBA" id="ARBA00022500"/>
    </source>
</evidence>
<keyword evidence="4 10" id="KW-0812">Transmembrane</keyword>
<protein>
    <submittedName>
        <fullName evidence="14">Methyl-accepting chemotaxis protein</fullName>
    </submittedName>
</protein>
<evidence type="ECO:0000256" key="7">
    <source>
        <dbReference type="ARBA" id="ARBA00023224"/>
    </source>
</evidence>
<dbReference type="PANTHER" id="PTHR32089">
    <property type="entry name" value="METHYL-ACCEPTING CHEMOTAXIS PROTEIN MCPB"/>
    <property type="match status" value="1"/>
</dbReference>
<dbReference type="Pfam" id="PF00015">
    <property type="entry name" value="MCPsignal"/>
    <property type="match status" value="1"/>
</dbReference>
<evidence type="ECO:0000256" key="9">
    <source>
        <dbReference type="PROSITE-ProRule" id="PRU00284"/>
    </source>
</evidence>
<evidence type="ECO:0000256" key="8">
    <source>
        <dbReference type="ARBA" id="ARBA00029447"/>
    </source>
</evidence>
<feature type="domain" description="PLD phosphodiesterase" evidence="11">
    <location>
        <begin position="109"/>
        <end position="137"/>
    </location>
</feature>
<dbReference type="CDD" id="cd06225">
    <property type="entry name" value="HAMP"/>
    <property type="match status" value="1"/>
</dbReference>
<evidence type="ECO:0000256" key="4">
    <source>
        <dbReference type="ARBA" id="ARBA00022692"/>
    </source>
</evidence>
<dbReference type="GO" id="GO:0003824">
    <property type="term" value="F:catalytic activity"/>
    <property type="evidence" value="ECO:0007669"/>
    <property type="project" value="InterPro"/>
</dbReference>
<dbReference type="CDD" id="cd18774">
    <property type="entry name" value="PDC2_HK_sensor"/>
    <property type="match status" value="1"/>
</dbReference>
<dbReference type="GO" id="GO:0007165">
    <property type="term" value="P:signal transduction"/>
    <property type="evidence" value="ECO:0007669"/>
    <property type="project" value="UniProtKB-KW"/>
</dbReference>
<dbReference type="PATRIC" id="fig|1036673.3.peg.1308"/>
<dbReference type="GO" id="GO:0005886">
    <property type="term" value="C:plasma membrane"/>
    <property type="evidence" value="ECO:0007669"/>
    <property type="project" value="UniProtKB-SubCell"/>
</dbReference>
<dbReference type="InterPro" id="IPR001736">
    <property type="entry name" value="PLipase_D/transphosphatidylase"/>
</dbReference>
<reference evidence="14 15" key="2">
    <citation type="journal article" date="2013" name="Genome Announc.">
        <title>Genome Sequence of Growth-Improving Paenibacillus mucilaginosus Strain KNP414.</title>
        <authorList>
            <person name="Lu J.J."/>
            <person name="Wang J.F."/>
            <person name="Hu X.F."/>
        </authorList>
    </citation>
    <scope>NUCLEOTIDE SEQUENCE [LARGE SCALE GENOMIC DNA]</scope>
    <source>
        <strain evidence="14 15">KNP414</strain>
    </source>
</reference>
<reference evidence="15" key="1">
    <citation type="submission" date="2011-06" db="EMBL/GenBank/DDBJ databases">
        <title>Complete genome sequence of Paenibacillus mucilaginosus KNP414.</title>
        <authorList>
            <person name="Wang J."/>
            <person name="Hu S."/>
            <person name="Hu X."/>
            <person name="Zhang B."/>
            <person name="Dong D."/>
            <person name="Zhang S."/>
            <person name="Zhao K."/>
            <person name="Wu D."/>
        </authorList>
    </citation>
    <scope>NUCLEOTIDE SEQUENCE [LARGE SCALE GENOMIC DNA]</scope>
    <source>
        <strain evidence="15">KNP414</strain>
    </source>
</reference>
<comment type="similarity">
    <text evidence="8">Belongs to the methyl-accepting chemotaxis (MCP) protein family.</text>
</comment>
<evidence type="ECO:0000256" key="2">
    <source>
        <dbReference type="ARBA" id="ARBA00022475"/>
    </source>
</evidence>
<dbReference type="InterPro" id="IPR004089">
    <property type="entry name" value="MCPsignal_dom"/>
</dbReference>
<evidence type="ECO:0000313" key="14">
    <source>
        <dbReference type="EMBL" id="AEI40049.1"/>
    </source>
</evidence>
<dbReference type="CDD" id="cd12914">
    <property type="entry name" value="PDC1_DGC_like"/>
    <property type="match status" value="1"/>
</dbReference>
<dbReference type="InterPro" id="IPR029151">
    <property type="entry name" value="Sensor-like_sf"/>
</dbReference>
<accession>F8FMG6</accession>
<evidence type="ECO:0000259" key="13">
    <source>
        <dbReference type="PROSITE" id="PS50885"/>
    </source>
</evidence>
<feature type="domain" description="HAMP" evidence="13">
    <location>
        <begin position="320"/>
        <end position="372"/>
    </location>
</feature>
<feature type="transmembrane region" description="Helical" evidence="10">
    <location>
        <begin position="7"/>
        <end position="29"/>
    </location>
</feature>
<name>F8FMG6_PAEMK</name>
<dbReference type="GO" id="GO:0006935">
    <property type="term" value="P:chemotaxis"/>
    <property type="evidence" value="ECO:0007669"/>
    <property type="project" value="UniProtKB-KW"/>
</dbReference>
<dbReference type="SUPFAM" id="SSF58104">
    <property type="entry name" value="Methyl-accepting chemotaxis protein (MCP) signaling domain"/>
    <property type="match status" value="1"/>
</dbReference>
<dbReference type="Pfam" id="PF02743">
    <property type="entry name" value="dCache_1"/>
    <property type="match status" value="1"/>
</dbReference>
<keyword evidence="7 9" id="KW-0807">Transducer</keyword>
<dbReference type="AlphaFoldDB" id="F8FMG6"/>
<dbReference type="Proteomes" id="UP000006620">
    <property type="component" value="Chromosome"/>
</dbReference>